<evidence type="ECO:0000313" key="7">
    <source>
        <dbReference type="EMBL" id="CUO95237.1"/>
    </source>
</evidence>
<evidence type="ECO:0000256" key="3">
    <source>
        <dbReference type="ARBA" id="ARBA00010286"/>
    </source>
</evidence>
<dbReference type="EMBL" id="CZAI01000002">
    <property type="protein sequence ID" value="CUO95237.1"/>
    <property type="molecule type" value="Genomic_DNA"/>
</dbReference>
<dbReference type="SUPFAM" id="SSF51338">
    <property type="entry name" value="Composite domain of metallo-dependent hydrolases"/>
    <property type="match status" value="1"/>
</dbReference>
<comment type="function">
    <text evidence="2">Catalyzes the reversible cyclization of carbamoyl aspartate to dihydroorotate.</text>
</comment>
<evidence type="ECO:0000313" key="9">
    <source>
        <dbReference type="Proteomes" id="UP000095657"/>
    </source>
</evidence>
<dbReference type="Gene3D" id="3.20.20.140">
    <property type="entry name" value="Metal-dependent hydrolases"/>
    <property type="match status" value="1"/>
</dbReference>
<dbReference type="InterPro" id="IPR011059">
    <property type="entry name" value="Metal-dep_hydrolase_composite"/>
</dbReference>
<dbReference type="InterPro" id="IPR050138">
    <property type="entry name" value="DHOase/Allantoinase_Hydrolase"/>
</dbReference>
<dbReference type="GO" id="GO:0004038">
    <property type="term" value="F:allantoinase activity"/>
    <property type="evidence" value="ECO:0007669"/>
    <property type="project" value="TreeGrafter"/>
</dbReference>
<dbReference type="EMBL" id="CZBL01000002">
    <property type="protein sequence ID" value="CUP64059.1"/>
    <property type="molecule type" value="Genomic_DNA"/>
</dbReference>
<protein>
    <submittedName>
        <fullName evidence="8">Dihydroorotase</fullName>
        <ecNumber evidence="8">3.5.2.3</ecNumber>
    </submittedName>
</protein>
<dbReference type="GO" id="GO:0005737">
    <property type="term" value="C:cytoplasm"/>
    <property type="evidence" value="ECO:0007669"/>
    <property type="project" value="TreeGrafter"/>
</dbReference>
<evidence type="ECO:0000313" key="8">
    <source>
        <dbReference type="EMBL" id="CUP64059.1"/>
    </source>
</evidence>
<dbReference type="RefSeq" id="WP_055170513.1">
    <property type="nucleotide sequence ID" value="NZ_CP081920.1"/>
</dbReference>
<evidence type="ECO:0000256" key="5">
    <source>
        <dbReference type="ARBA" id="ARBA00022801"/>
    </source>
</evidence>
<dbReference type="InterPro" id="IPR032466">
    <property type="entry name" value="Metal_Hydrolase"/>
</dbReference>
<dbReference type="GO" id="GO:0046872">
    <property type="term" value="F:metal ion binding"/>
    <property type="evidence" value="ECO:0007669"/>
    <property type="project" value="UniProtKB-KW"/>
</dbReference>
<evidence type="ECO:0000256" key="4">
    <source>
        <dbReference type="ARBA" id="ARBA00022723"/>
    </source>
</evidence>
<dbReference type="Proteomes" id="UP000095725">
    <property type="component" value="Unassembled WGS sequence"/>
</dbReference>
<dbReference type="AlphaFoldDB" id="A0A174Q1T8"/>
<comment type="cofactor">
    <cofactor evidence="1">
        <name>Zn(2+)</name>
        <dbReference type="ChEBI" id="CHEBI:29105"/>
    </cofactor>
</comment>
<dbReference type="NCBIfam" id="NF006688">
    <property type="entry name" value="PRK09236.1"/>
    <property type="match status" value="1"/>
</dbReference>
<dbReference type="PROSITE" id="PS00483">
    <property type="entry name" value="DIHYDROOROTASE_2"/>
    <property type="match status" value="1"/>
</dbReference>
<dbReference type="NCBIfam" id="TIGR00857">
    <property type="entry name" value="pyrC_multi"/>
    <property type="match status" value="1"/>
</dbReference>
<dbReference type="PANTHER" id="PTHR43668:SF4">
    <property type="entry name" value="ALLANTOINASE"/>
    <property type="match status" value="1"/>
</dbReference>
<organism evidence="8 10">
    <name type="scientific">Bacteroides caccae</name>
    <dbReference type="NCBI Taxonomy" id="47678"/>
    <lineage>
        <taxon>Bacteria</taxon>
        <taxon>Pseudomonadati</taxon>
        <taxon>Bacteroidota</taxon>
        <taxon>Bacteroidia</taxon>
        <taxon>Bacteroidales</taxon>
        <taxon>Bacteroidaceae</taxon>
        <taxon>Bacteroides</taxon>
    </lineage>
</organism>
<dbReference type="InterPro" id="IPR002195">
    <property type="entry name" value="Dihydroorotase_CS"/>
</dbReference>
<keyword evidence="5 8" id="KW-0378">Hydrolase</keyword>
<dbReference type="Gene3D" id="2.30.40.10">
    <property type="entry name" value="Urease, subunit C, domain 1"/>
    <property type="match status" value="1"/>
</dbReference>
<dbReference type="SUPFAM" id="SSF51556">
    <property type="entry name" value="Metallo-dependent hydrolases"/>
    <property type="match status" value="1"/>
</dbReference>
<dbReference type="Pfam" id="PF01979">
    <property type="entry name" value="Amidohydro_1"/>
    <property type="match status" value="1"/>
</dbReference>
<dbReference type="STRING" id="47678.ERS852494_01183"/>
<dbReference type="Proteomes" id="UP000095657">
    <property type="component" value="Unassembled WGS sequence"/>
</dbReference>
<dbReference type="PANTHER" id="PTHR43668">
    <property type="entry name" value="ALLANTOINASE"/>
    <property type="match status" value="1"/>
</dbReference>
<dbReference type="GO" id="GO:0004151">
    <property type="term" value="F:dihydroorotase activity"/>
    <property type="evidence" value="ECO:0007669"/>
    <property type="project" value="UniProtKB-EC"/>
</dbReference>
<comment type="similarity">
    <text evidence="3">Belongs to the metallo-dependent hydrolases superfamily. DHOase family. Class I DHOase subfamily.</text>
</comment>
<sequence length="445" mass="49203">MKRTLIQNAVIVNEGRKVLGSVVIEGEKIAEILTGEEKTTTPCDEIIDATGCYLLPGAIDEHVHFRDPGLTHKADITTESRAAAAGGVTSIMDMPNTNPQTTTLEALDEKLALLAGKSAVNYSCYFGATNNNYPQFAQLDKHRVCGVKLFMGSSTGNMLVDRMASLRNIFGGTDLLIAAHCEDQGIIKENTDKYKKAYGDDVPLTLHPVIRSEEACYRSSELAVQLAREANARLHIMHISTARELDLFSDAPLITKRITAEACVSHLLFTEDDYQTLGARIKCNPAIKTAEDRKALQEAVNSGLIDAIATDHAPHLLSEKEGGALKAMSGMPMIQFSLASMLELVDKDIFSIEKIVEKMSHAPAQMYEINNRGFIHKGYQADLVLVRPNSKWTVTTDCIVSKCQWSPLEGHTFNWKVEKTFVNGHLLYDNGKIDETYRGQELRFR</sequence>
<dbReference type="InterPro" id="IPR006680">
    <property type="entry name" value="Amidohydro-rel"/>
</dbReference>
<evidence type="ECO:0000259" key="6">
    <source>
        <dbReference type="Pfam" id="PF01979"/>
    </source>
</evidence>
<dbReference type="EC" id="3.5.2.3" evidence="8"/>
<evidence type="ECO:0000256" key="1">
    <source>
        <dbReference type="ARBA" id="ARBA00001947"/>
    </source>
</evidence>
<dbReference type="GO" id="GO:0006145">
    <property type="term" value="P:purine nucleobase catabolic process"/>
    <property type="evidence" value="ECO:0007669"/>
    <property type="project" value="TreeGrafter"/>
</dbReference>
<proteinExistence type="inferred from homology"/>
<dbReference type="CDD" id="cd01318">
    <property type="entry name" value="DHOase_IIb"/>
    <property type="match status" value="1"/>
</dbReference>
<accession>A0A174Q1T8</accession>
<evidence type="ECO:0000256" key="2">
    <source>
        <dbReference type="ARBA" id="ARBA00002368"/>
    </source>
</evidence>
<keyword evidence="4" id="KW-0479">Metal-binding</keyword>
<name>A0A174Q1T8_9BACE</name>
<reference evidence="9 10" key="1">
    <citation type="submission" date="2015-09" db="EMBL/GenBank/DDBJ databases">
        <authorList>
            <consortium name="Pathogen Informatics"/>
        </authorList>
    </citation>
    <scope>NUCLEOTIDE SEQUENCE [LARGE SCALE GENOMIC DNA]</scope>
    <source>
        <strain evidence="7 9">2789STDY5834880</strain>
        <strain evidence="8 10">2789STDY5834946</strain>
    </source>
</reference>
<evidence type="ECO:0000313" key="10">
    <source>
        <dbReference type="Proteomes" id="UP000095725"/>
    </source>
</evidence>
<feature type="domain" description="Amidohydrolase-related" evidence="6">
    <location>
        <begin position="53"/>
        <end position="426"/>
    </location>
</feature>
<gene>
    <name evidence="8" type="primary">pyrC</name>
    <name evidence="7" type="ORF">ERS852494_01183</name>
    <name evidence="8" type="ORF">ERS852558_00662</name>
</gene>